<comment type="caution">
    <text evidence="2">The sequence shown here is derived from an EMBL/GenBank/DDBJ whole genome shotgun (WGS) entry which is preliminary data.</text>
</comment>
<evidence type="ECO:0000313" key="3">
    <source>
        <dbReference type="Proteomes" id="UP000441389"/>
    </source>
</evidence>
<evidence type="ECO:0008006" key="4">
    <source>
        <dbReference type="Google" id="ProtNLM"/>
    </source>
</evidence>
<dbReference type="Proteomes" id="UP000441389">
    <property type="component" value="Unassembled WGS sequence"/>
</dbReference>
<feature type="compositionally biased region" description="Basic and acidic residues" evidence="1">
    <location>
        <begin position="139"/>
        <end position="150"/>
    </location>
</feature>
<reference evidence="2 3" key="1">
    <citation type="submission" date="2019-12" db="EMBL/GenBank/DDBJ databases">
        <authorList>
            <person name="Huq M.A."/>
        </authorList>
    </citation>
    <scope>NUCLEOTIDE SEQUENCE [LARGE SCALE GENOMIC DNA]</scope>
    <source>
        <strain evidence="2 3">MAH-20</strain>
    </source>
</reference>
<accession>A0A6I4IXP5</accession>
<feature type="region of interest" description="Disordered" evidence="1">
    <location>
        <begin position="133"/>
        <end position="165"/>
    </location>
</feature>
<dbReference type="AlphaFoldDB" id="A0A6I4IXP5"/>
<dbReference type="RefSeq" id="WP_157025937.1">
    <property type="nucleotide sequence ID" value="NZ_WQMS01000002.1"/>
</dbReference>
<keyword evidence="3" id="KW-1185">Reference proteome</keyword>
<gene>
    <name evidence="2" type="ORF">GON01_03290</name>
</gene>
<proteinExistence type="predicted"/>
<name>A0A6I4IXP5_9SPHN</name>
<dbReference type="EMBL" id="WQMS01000002">
    <property type="protein sequence ID" value="MVO76962.1"/>
    <property type="molecule type" value="Genomic_DNA"/>
</dbReference>
<sequence length="165" mass="17668">MSARLLLLVPIALLAACDRKGDGAAVDIRSDNGSTQISAESGKEGRLKIDTPGVKADVKIPFLGALTGNMEIDGLRLYPDSKVAGIHVNADDDKNEGAFNLRFVAPAGRDKVAAWFQQQFDANDFKMTLQGNRFTGTSEEGKPVTLDMRDGANGTTEGELSIRDK</sequence>
<organism evidence="2 3">
    <name type="scientific">Sphingomonas horti</name>
    <dbReference type="NCBI Taxonomy" id="2682842"/>
    <lineage>
        <taxon>Bacteria</taxon>
        <taxon>Pseudomonadati</taxon>
        <taxon>Pseudomonadota</taxon>
        <taxon>Alphaproteobacteria</taxon>
        <taxon>Sphingomonadales</taxon>
        <taxon>Sphingomonadaceae</taxon>
        <taxon>Sphingomonas</taxon>
    </lineage>
</organism>
<protein>
    <recommendedName>
        <fullName evidence="4">Lipoprotein</fullName>
    </recommendedName>
</protein>
<evidence type="ECO:0000256" key="1">
    <source>
        <dbReference type="SAM" id="MobiDB-lite"/>
    </source>
</evidence>
<evidence type="ECO:0000313" key="2">
    <source>
        <dbReference type="EMBL" id="MVO76962.1"/>
    </source>
</evidence>
<dbReference type="PROSITE" id="PS51257">
    <property type="entry name" value="PROKAR_LIPOPROTEIN"/>
    <property type="match status" value="1"/>
</dbReference>